<reference evidence="7 8" key="1">
    <citation type="journal article" date="2019" name="Emerg. Microbes Infect.">
        <title>Comprehensive subspecies identification of 175 nontuberculous mycobacteria species based on 7547 genomic profiles.</title>
        <authorList>
            <person name="Matsumoto Y."/>
            <person name="Kinjo T."/>
            <person name="Motooka D."/>
            <person name="Nabeya D."/>
            <person name="Jung N."/>
            <person name="Uechi K."/>
            <person name="Horii T."/>
            <person name="Iida T."/>
            <person name="Fujita J."/>
            <person name="Nakamura S."/>
        </authorList>
    </citation>
    <scope>NUCLEOTIDE SEQUENCE [LARGE SCALE GENOMIC DNA]</scope>
    <source>
        <strain evidence="7 8">JCM 6377</strain>
    </source>
</reference>
<comment type="similarity">
    <text evidence="2 6">Belongs to the GDT1 family.</text>
</comment>
<gene>
    <name evidence="7" type="ORF">MAGR_52420</name>
</gene>
<dbReference type="AlphaFoldDB" id="A0A7I9W7Y0"/>
<dbReference type="PANTHER" id="PTHR12608">
    <property type="entry name" value="TRANSMEMBRANE PROTEIN HTP-1 RELATED"/>
    <property type="match status" value="1"/>
</dbReference>
<evidence type="ECO:0000313" key="8">
    <source>
        <dbReference type="Proteomes" id="UP000465302"/>
    </source>
</evidence>
<keyword evidence="5 6" id="KW-0472">Membrane</keyword>
<evidence type="ECO:0000256" key="6">
    <source>
        <dbReference type="RuleBase" id="RU365102"/>
    </source>
</evidence>
<name>A0A7I9W7Y0_MYCAG</name>
<comment type="subcellular location">
    <subcellularLocation>
        <location evidence="1 6">Membrane</location>
        <topology evidence="1 6">Multi-pass membrane protein</topology>
    </subcellularLocation>
</comment>
<feature type="transmembrane region" description="Helical" evidence="6">
    <location>
        <begin position="193"/>
        <end position="211"/>
    </location>
</feature>
<feature type="transmembrane region" description="Helical" evidence="6">
    <location>
        <begin position="21"/>
        <end position="40"/>
    </location>
</feature>
<dbReference type="GO" id="GO:0016020">
    <property type="term" value="C:membrane"/>
    <property type="evidence" value="ECO:0007669"/>
    <property type="project" value="UniProtKB-SubCell"/>
</dbReference>
<comment type="caution">
    <text evidence="7">The sequence shown here is derived from an EMBL/GenBank/DDBJ whole genome shotgun (WGS) entry which is preliminary data.</text>
</comment>
<keyword evidence="3 6" id="KW-0812">Transmembrane</keyword>
<evidence type="ECO:0000256" key="5">
    <source>
        <dbReference type="ARBA" id="ARBA00023136"/>
    </source>
</evidence>
<keyword evidence="4 6" id="KW-1133">Transmembrane helix</keyword>
<evidence type="ECO:0000313" key="7">
    <source>
        <dbReference type="EMBL" id="GFG53801.1"/>
    </source>
</evidence>
<evidence type="ECO:0000256" key="3">
    <source>
        <dbReference type="ARBA" id="ARBA00022692"/>
    </source>
</evidence>
<dbReference type="PANTHER" id="PTHR12608:SF1">
    <property type="entry name" value="TRANSMEMBRANE PROTEIN 165"/>
    <property type="match status" value="1"/>
</dbReference>
<evidence type="ECO:0000256" key="1">
    <source>
        <dbReference type="ARBA" id="ARBA00004141"/>
    </source>
</evidence>
<evidence type="ECO:0000256" key="4">
    <source>
        <dbReference type="ARBA" id="ARBA00022989"/>
    </source>
</evidence>
<dbReference type="Pfam" id="PF01169">
    <property type="entry name" value="GDT1"/>
    <property type="match status" value="2"/>
</dbReference>
<sequence length="261" mass="28218">MGETFDRMRDKTEFNSAVARRVERLCMLAATLVSLGVVFLAELGDKSQLMTMTYALRYRWWVVLSGVAIASFLVHGVSVTIGHFLGMTLPERPIALGAAIVFLLFAIWTWRESRDNGDEEVRTAVAPRHVLLAIVSSFVLAELGDKTMLATVALASDYNWAGVWIGATLGMVLADGVAVAVGVVLHKQLPERFLHRAAAVLFLLFGLWMLFNGALGWHLAAIAITAAIAAVAVIAGVVAVIRLRRAPAPEVGPMEPSPDRS</sequence>
<evidence type="ECO:0000256" key="2">
    <source>
        <dbReference type="ARBA" id="ARBA00009190"/>
    </source>
</evidence>
<feature type="transmembrane region" description="Helical" evidence="6">
    <location>
        <begin position="163"/>
        <end position="186"/>
    </location>
</feature>
<feature type="transmembrane region" description="Helical" evidence="6">
    <location>
        <begin position="93"/>
        <end position="110"/>
    </location>
</feature>
<proteinExistence type="inferred from homology"/>
<protein>
    <recommendedName>
        <fullName evidence="6">GDT1 family protein</fullName>
    </recommendedName>
</protein>
<dbReference type="GO" id="GO:0046873">
    <property type="term" value="F:metal ion transmembrane transporter activity"/>
    <property type="evidence" value="ECO:0007669"/>
    <property type="project" value="InterPro"/>
</dbReference>
<organism evidence="7 8">
    <name type="scientific">Mycolicibacterium agri</name>
    <name type="common">Mycobacterium agri</name>
    <dbReference type="NCBI Taxonomy" id="36811"/>
    <lineage>
        <taxon>Bacteria</taxon>
        <taxon>Bacillati</taxon>
        <taxon>Actinomycetota</taxon>
        <taxon>Actinomycetes</taxon>
        <taxon>Mycobacteriales</taxon>
        <taxon>Mycobacteriaceae</taxon>
        <taxon>Mycolicibacterium</taxon>
    </lineage>
</organism>
<dbReference type="Proteomes" id="UP000465302">
    <property type="component" value="Unassembled WGS sequence"/>
</dbReference>
<dbReference type="EMBL" id="BLKS01000001">
    <property type="protein sequence ID" value="GFG53801.1"/>
    <property type="molecule type" value="Genomic_DNA"/>
</dbReference>
<feature type="transmembrane region" description="Helical" evidence="6">
    <location>
        <begin position="217"/>
        <end position="241"/>
    </location>
</feature>
<dbReference type="InterPro" id="IPR001727">
    <property type="entry name" value="GDT1-like"/>
</dbReference>
<feature type="transmembrane region" description="Helical" evidence="6">
    <location>
        <begin position="60"/>
        <end position="81"/>
    </location>
</feature>
<accession>A0A7I9W7Y0</accession>